<gene>
    <name evidence="1" type="ORF">LSAT_V11C400166850</name>
</gene>
<protein>
    <submittedName>
        <fullName evidence="1">Uncharacterized protein</fullName>
    </submittedName>
</protein>
<accession>A0A9R1VP66</accession>
<dbReference type="AlphaFoldDB" id="A0A9R1VP66"/>
<evidence type="ECO:0000313" key="1">
    <source>
        <dbReference type="EMBL" id="KAJ0211057.1"/>
    </source>
</evidence>
<proteinExistence type="predicted"/>
<comment type="caution">
    <text evidence="1">The sequence shown here is derived from an EMBL/GenBank/DDBJ whole genome shotgun (WGS) entry which is preliminary data.</text>
</comment>
<dbReference type="EMBL" id="NBSK02000004">
    <property type="protein sequence ID" value="KAJ0211057.1"/>
    <property type="molecule type" value="Genomic_DNA"/>
</dbReference>
<organism evidence="1 2">
    <name type="scientific">Lactuca sativa</name>
    <name type="common">Garden lettuce</name>
    <dbReference type="NCBI Taxonomy" id="4236"/>
    <lineage>
        <taxon>Eukaryota</taxon>
        <taxon>Viridiplantae</taxon>
        <taxon>Streptophyta</taxon>
        <taxon>Embryophyta</taxon>
        <taxon>Tracheophyta</taxon>
        <taxon>Spermatophyta</taxon>
        <taxon>Magnoliopsida</taxon>
        <taxon>eudicotyledons</taxon>
        <taxon>Gunneridae</taxon>
        <taxon>Pentapetalae</taxon>
        <taxon>asterids</taxon>
        <taxon>campanulids</taxon>
        <taxon>Asterales</taxon>
        <taxon>Asteraceae</taxon>
        <taxon>Cichorioideae</taxon>
        <taxon>Cichorieae</taxon>
        <taxon>Lactucinae</taxon>
        <taxon>Lactuca</taxon>
    </lineage>
</organism>
<evidence type="ECO:0000313" key="2">
    <source>
        <dbReference type="Proteomes" id="UP000235145"/>
    </source>
</evidence>
<dbReference type="Proteomes" id="UP000235145">
    <property type="component" value="Unassembled WGS sequence"/>
</dbReference>
<keyword evidence="2" id="KW-1185">Reference proteome</keyword>
<name>A0A9R1VP66_LACSA</name>
<sequence>MEGIHLIDESVFRTWNHISFLLAIGLKRLIDDMSESIYCQEELKKLNQYLQMRANGIVHFPTKVSQLETDCSEKDVRMMLLEEEIATHKVDMAEKGAQIMELGELYALAKRDVLFHKDLSKQKVAEL</sequence>
<reference evidence="1 2" key="1">
    <citation type="journal article" date="2017" name="Nat. Commun.">
        <title>Genome assembly with in vitro proximity ligation data and whole-genome triplication in lettuce.</title>
        <authorList>
            <person name="Reyes-Chin-Wo S."/>
            <person name="Wang Z."/>
            <person name="Yang X."/>
            <person name="Kozik A."/>
            <person name="Arikit S."/>
            <person name="Song C."/>
            <person name="Xia L."/>
            <person name="Froenicke L."/>
            <person name="Lavelle D.O."/>
            <person name="Truco M.J."/>
            <person name="Xia R."/>
            <person name="Zhu S."/>
            <person name="Xu C."/>
            <person name="Xu H."/>
            <person name="Xu X."/>
            <person name="Cox K."/>
            <person name="Korf I."/>
            <person name="Meyers B.C."/>
            <person name="Michelmore R.W."/>
        </authorList>
    </citation>
    <scope>NUCLEOTIDE SEQUENCE [LARGE SCALE GENOMIC DNA]</scope>
    <source>
        <strain evidence="2">cv. Salinas</strain>
        <tissue evidence="1">Seedlings</tissue>
    </source>
</reference>